<evidence type="ECO:0000313" key="1">
    <source>
        <dbReference type="EMBL" id="KAF2579944.1"/>
    </source>
</evidence>
<accession>A0A8S9JCV3</accession>
<name>A0A8S9JCV3_BRACR</name>
<organism evidence="1 2">
    <name type="scientific">Brassica cretica</name>
    <name type="common">Mustard</name>
    <dbReference type="NCBI Taxonomy" id="69181"/>
    <lineage>
        <taxon>Eukaryota</taxon>
        <taxon>Viridiplantae</taxon>
        <taxon>Streptophyta</taxon>
        <taxon>Embryophyta</taxon>
        <taxon>Tracheophyta</taxon>
        <taxon>Spermatophyta</taxon>
        <taxon>Magnoliopsida</taxon>
        <taxon>eudicotyledons</taxon>
        <taxon>Gunneridae</taxon>
        <taxon>Pentapetalae</taxon>
        <taxon>rosids</taxon>
        <taxon>malvids</taxon>
        <taxon>Brassicales</taxon>
        <taxon>Brassicaceae</taxon>
        <taxon>Brassiceae</taxon>
        <taxon>Brassica</taxon>
    </lineage>
</organism>
<gene>
    <name evidence="1" type="ORF">F2Q68_00003896</name>
</gene>
<dbReference type="AlphaFoldDB" id="A0A8S9JCV3"/>
<protein>
    <submittedName>
        <fullName evidence="1">Uncharacterized protein</fullName>
    </submittedName>
</protein>
<proteinExistence type="predicted"/>
<dbReference type="EMBL" id="QGKW02001660">
    <property type="protein sequence ID" value="KAF2579944.1"/>
    <property type="molecule type" value="Genomic_DNA"/>
</dbReference>
<sequence length="207" mass="23961">MPHVVVEVEDREKLRSGDDEPHRPYVLTVKRDDYDDREDAGFRRLGSKFPQNPFRNSFSCFNSLASVHKLLLHFLFELWIISSTICSNQKLQKEGTVCVGLINHPFVYHLLLSISAEAPSSTIFHWSKLVRSRRRHQVRRAPLPSPFFYKVLLFCSISSPMGNLNVVPSASLPWCPKRSLWLFQTLFVPPMDRKGTPPPHPRLDRHC</sequence>
<dbReference type="Proteomes" id="UP000712281">
    <property type="component" value="Unassembled WGS sequence"/>
</dbReference>
<evidence type="ECO:0000313" key="2">
    <source>
        <dbReference type="Proteomes" id="UP000712281"/>
    </source>
</evidence>
<comment type="caution">
    <text evidence="1">The sequence shown here is derived from an EMBL/GenBank/DDBJ whole genome shotgun (WGS) entry which is preliminary data.</text>
</comment>
<reference evidence="1" key="1">
    <citation type="submission" date="2019-12" db="EMBL/GenBank/DDBJ databases">
        <title>Genome sequencing and annotation of Brassica cretica.</title>
        <authorList>
            <person name="Studholme D.J."/>
            <person name="Sarris P.F."/>
        </authorList>
    </citation>
    <scope>NUCLEOTIDE SEQUENCE</scope>
    <source>
        <strain evidence="1">PFS-001/15</strain>
        <tissue evidence="1">Leaf</tissue>
    </source>
</reference>